<feature type="domain" description="DNA methylase adenine-specific" evidence="6">
    <location>
        <begin position="8"/>
        <end position="220"/>
    </location>
</feature>
<reference evidence="8 9" key="1">
    <citation type="submission" date="2018-06" db="EMBL/GenBank/DDBJ databases">
        <authorList>
            <consortium name="Pathogen Informatics"/>
            <person name="Doyle S."/>
        </authorList>
    </citation>
    <scope>NUCLEOTIDE SEQUENCE [LARGE SCALE GENOMIC DNA]</scope>
    <source>
        <strain evidence="8 9">NCTC10254</strain>
    </source>
</reference>
<dbReference type="InterPro" id="IPR025931">
    <property type="entry name" value="TaqI_C"/>
</dbReference>
<accession>A0A6H9XI58</accession>
<keyword evidence="3 8" id="KW-0808">Transferase</keyword>
<evidence type="ECO:0000256" key="1">
    <source>
        <dbReference type="ARBA" id="ARBA00011900"/>
    </source>
</evidence>
<organism evidence="8 9">
    <name type="scientific">Corynebacterium matruchotii</name>
    <dbReference type="NCBI Taxonomy" id="43768"/>
    <lineage>
        <taxon>Bacteria</taxon>
        <taxon>Bacillati</taxon>
        <taxon>Actinomycetota</taxon>
        <taxon>Actinomycetes</taxon>
        <taxon>Mycobacteriales</taxon>
        <taxon>Corynebacteriaceae</taxon>
        <taxon>Corynebacterium</taxon>
    </lineage>
</organism>
<dbReference type="Proteomes" id="UP000249886">
    <property type="component" value="Unassembled WGS sequence"/>
</dbReference>
<protein>
    <recommendedName>
        <fullName evidence="1">site-specific DNA-methyltransferase (adenine-specific)</fullName>
        <ecNumber evidence="1">2.1.1.72</ecNumber>
    </recommendedName>
</protein>
<dbReference type="InterPro" id="IPR003356">
    <property type="entry name" value="DNA_methylase_A-5"/>
</dbReference>
<dbReference type="InterPro" id="IPR050953">
    <property type="entry name" value="N4_N6_ade-DNA_methylase"/>
</dbReference>
<dbReference type="SUPFAM" id="SSF53335">
    <property type="entry name" value="S-adenosyl-L-methionine-dependent methyltransferases"/>
    <property type="match status" value="1"/>
</dbReference>
<dbReference type="InterPro" id="IPR002052">
    <property type="entry name" value="DNA_methylase_N6_adenine_CS"/>
</dbReference>
<comment type="caution">
    <text evidence="8">The sequence shown here is derived from an EMBL/GenBank/DDBJ whole genome shotgun (WGS) entry which is preliminary data.</text>
</comment>
<dbReference type="GO" id="GO:0009307">
    <property type="term" value="P:DNA restriction-modification system"/>
    <property type="evidence" value="ECO:0007669"/>
    <property type="project" value="UniProtKB-KW"/>
</dbReference>
<dbReference type="EMBL" id="UARK01000033">
    <property type="protein sequence ID" value="SPW33142.1"/>
    <property type="molecule type" value="Genomic_DNA"/>
</dbReference>
<dbReference type="EC" id="2.1.1.72" evidence="1"/>
<dbReference type="GO" id="GO:0032259">
    <property type="term" value="P:methylation"/>
    <property type="evidence" value="ECO:0007669"/>
    <property type="project" value="UniProtKB-KW"/>
</dbReference>
<feature type="domain" description="TaqI-like C-terminal specificity" evidence="7">
    <location>
        <begin position="409"/>
        <end position="507"/>
    </location>
</feature>
<evidence type="ECO:0000313" key="9">
    <source>
        <dbReference type="Proteomes" id="UP000249886"/>
    </source>
</evidence>
<proteinExistence type="predicted"/>
<dbReference type="CDD" id="cd02440">
    <property type="entry name" value="AdoMet_MTases"/>
    <property type="match status" value="1"/>
</dbReference>
<comment type="catalytic activity">
    <reaction evidence="5">
        <text>a 2'-deoxyadenosine in DNA + S-adenosyl-L-methionine = an N(6)-methyl-2'-deoxyadenosine in DNA + S-adenosyl-L-homocysteine + H(+)</text>
        <dbReference type="Rhea" id="RHEA:15197"/>
        <dbReference type="Rhea" id="RHEA-COMP:12418"/>
        <dbReference type="Rhea" id="RHEA-COMP:12419"/>
        <dbReference type="ChEBI" id="CHEBI:15378"/>
        <dbReference type="ChEBI" id="CHEBI:57856"/>
        <dbReference type="ChEBI" id="CHEBI:59789"/>
        <dbReference type="ChEBI" id="CHEBI:90615"/>
        <dbReference type="ChEBI" id="CHEBI:90616"/>
        <dbReference type="EC" id="2.1.1.72"/>
    </reaction>
</comment>
<dbReference type="RefSeq" id="WP_005523499.1">
    <property type="nucleotide sequence ID" value="NZ_CP050134.2"/>
</dbReference>
<dbReference type="GO" id="GO:0008170">
    <property type="term" value="F:N-methyltransferase activity"/>
    <property type="evidence" value="ECO:0007669"/>
    <property type="project" value="InterPro"/>
</dbReference>
<dbReference type="Pfam" id="PF02384">
    <property type="entry name" value="N6_Mtase"/>
    <property type="match status" value="1"/>
</dbReference>
<evidence type="ECO:0000259" key="7">
    <source>
        <dbReference type="Pfam" id="PF12950"/>
    </source>
</evidence>
<dbReference type="PANTHER" id="PTHR33841">
    <property type="entry name" value="DNA METHYLTRANSFERASE YEEA-RELATED"/>
    <property type="match status" value="1"/>
</dbReference>
<dbReference type="PRINTS" id="PR00507">
    <property type="entry name" value="N12N6MTFRASE"/>
</dbReference>
<evidence type="ECO:0000256" key="5">
    <source>
        <dbReference type="ARBA" id="ARBA00047942"/>
    </source>
</evidence>
<dbReference type="InterPro" id="IPR029063">
    <property type="entry name" value="SAM-dependent_MTases_sf"/>
</dbReference>
<evidence type="ECO:0000259" key="6">
    <source>
        <dbReference type="Pfam" id="PF02384"/>
    </source>
</evidence>
<evidence type="ECO:0000256" key="3">
    <source>
        <dbReference type="ARBA" id="ARBA00022679"/>
    </source>
</evidence>
<keyword evidence="4" id="KW-0680">Restriction system</keyword>
<dbReference type="GeneID" id="84575079"/>
<dbReference type="Gene3D" id="3.40.50.150">
    <property type="entry name" value="Vaccinia Virus protein VP39"/>
    <property type="match status" value="1"/>
</dbReference>
<evidence type="ECO:0000313" key="8">
    <source>
        <dbReference type="EMBL" id="SPW33142.1"/>
    </source>
</evidence>
<gene>
    <name evidence="8" type="primary">vspIM</name>
    <name evidence="8" type="ORF">NCTC10254_02314</name>
</gene>
<dbReference type="GO" id="GO:0009007">
    <property type="term" value="F:site-specific DNA-methyltransferase (adenine-specific) activity"/>
    <property type="evidence" value="ECO:0007669"/>
    <property type="project" value="UniProtKB-EC"/>
</dbReference>
<dbReference type="AlphaFoldDB" id="A0A6H9XI58"/>
<sequence length="571" mass="63456">MPQKTNRAAANVKVHGQHYTPPELAEFLADHIVAAADLDRPELTIIDPACGDGELLVAVARSLKDAGYLGILKLIGYDIDAAAVEQARARLRDVNRDAQVIQGDFLLHQRNLPTHSVDIIITNPPYVRTQNLGHETAQLLAEEFHLTGRVDLTHPFVAASSRLLTAHGTLGLLCSNRFLTTLAGENIRRTFMAGDLHIAELYDLGDTKLFQAAVLPAIVIATRTALRREPPRFVSAYHTPTSSSTTNLGLFDALDTPTSNVAAHNGKLYDVRVGTLRMPDDTKTPWRLSDPAADEWLATINTATWRSFGDVAKIRVGIKTTADNVFLANDWEHRAPLVEADLLHPLITQHNITPWAISPHLTMRVLYPYDLTSEKRRVLNIDNWPGAKSYLLQHYDQLSGRAYVVKSGREWYEIWVPQRPALWAAPKIVFPDISDTPRFALDTSGAIVNGNCYWISLADIGDEDIAYLMLAVANSSLGVRYYDEVCGNRLYSGKRRWITQYINRLPLPCPDTDASRELIALAKRLVTGRNATGSKDDAVGRLDELVERAFTESSKQNELDSKDTTAPLMLF</sequence>
<keyword evidence="2 8" id="KW-0489">Methyltransferase</keyword>
<dbReference type="PROSITE" id="PS00092">
    <property type="entry name" value="N6_MTASE"/>
    <property type="match status" value="1"/>
</dbReference>
<name>A0A6H9XI58_9CORY</name>
<dbReference type="PANTHER" id="PTHR33841:SF1">
    <property type="entry name" value="DNA METHYLTRANSFERASE A"/>
    <property type="match status" value="1"/>
</dbReference>
<dbReference type="GO" id="GO:0003677">
    <property type="term" value="F:DNA binding"/>
    <property type="evidence" value="ECO:0007669"/>
    <property type="project" value="InterPro"/>
</dbReference>
<dbReference type="Pfam" id="PF12950">
    <property type="entry name" value="TaqI_C"/>
    <property type="match status" value="1"/>
</dbReference>
<dbReference type="REBASE" id="382982">
    <property type="entry name" value="M.Cma14266I"/>
</dbReference>
<evidence type="ECO:0000256" key="4">
    <source>
        <dbReference type="ARBA" id="ARBA00022747"/>
    </source>
</evidence>
<evidence type="ECO:0000256" key="2">
    <source>
        <dbReference type="ARBA" id="ARBA00022603"/>
    </source>
</evidence>